<dbReference type="InterPro" id="IPR009875">
    <property type="entry name" value="PilZ_domain"/>
</dbReference>
<evidence type="ECO:0000313" key="2">
    <source>
        <dbReference type="EMBL" id="MFK4752484.1"/>
    </source>
</evidence>
<evidence type="ECO:0000259" key="1">
    <source>
        <dbReference type="Pfam" id="PF07238"/>
    </source>
</evidence>
<dbReference type="RefSeq" id="WP_416205746.1">
    <property type="nucleotide sequence ID" value="NZ_JBBKTX010000009.1"/>
</dbReference>
<evidence type="ECO:0000313" key="3">
    <source>
        <dbReference type="Proteomes" id="UP001620597"/>
    </source>
</evidence>
<dbReference type="Pfam" id="PF07238">
    <property type="entry name" value="PilZ"/>
    <property type="match status" value="1"/>
</dbReference>
<feature type="domain" description="PilZ" evidence="1">
    <location>
        <begin position="9"/>
        <end position="95"/>
    </location>
</feature>
<dbReference type="EMBL" id="JBBKTX010000009">
    <property type="protein sequence ID" value="MFK4752484.1"/>
    <property type="molecule type" value="Genomic_DNA"/>
</dbReference>
<gene>
    <name evidence="2" type="ORF">WG929_08705</name>
</gene>
<name>A0ABW8NHU2_9GAMM</name>
<accession>A0ABW8NHU2</accession>
<dbReference type="Gene3D" id="2.40.10.220">
    <property type="entry name" value="predicted glycosyltransferase like domains"/>
    <property type="match status" value="1"/>
</dbReference>
<proteinExistence type="predicted"/>
<dbReference type="Proteomes" id="UP001620597">
    <property type="component" value="Unassembled WGS sequence"/>
</dbReference>
<sequence>MSWRNHYSEKRDFIRMSVNTEASLVMESHTLSLTCVDLSTTGARLICHADSGLEAGQQGVVTISSGGGTTLPLVADASVVRVSRTENGGEDIAITLTNLR</sequence>
<protein>
    <submittedName>
        <fullName evidence="2">PilZ domain-containing protein</fullName>
    </submittedName>
</protein>
<comment type="caution">
    <text evidence="2">The sequence shown here is derived from an EMBL/GenBank/DDBJ whole genome shotgun (WGS) entry which is preliminary data.</text>
</comment>
<reference evidence="2 3" key="1">
    <citation type="submission" date="2024-03" db="EMBL/GenBank/DDBJ databases">
        <title>High-quality draft genome sequence of Oceanobacter sp. wDCs-4.</title>
        <authorList>
            <person name="Dong C."/>
        </authorList>
    </citation>
    <scope>NUCLEOTIDE SEQUENCE [LARGE SCALE GENOMIC DNA]</scope>
    <source>
        <strain evidence="3">wDCs-4</strain>
    </source>
</reference>
<keyword evidence="3" id="KW-1185">Reference proteome</keyword>
<organism evidence="2 3">
    <name type="scientific">Oceanobacter antarcticus</name>
    <dbReference type="NCBI Taxonomy" id="3133425"/>
    <lineage>
        <taxon>Bacteria</taxon>
        <taxon>Pseudomonadati</taxon>
        <taxon>Pseudomonadota</taxon>
        <taxon>Gammaproteobacteria</taxon>
        <taxon>Oceanospirillales</taxon>
        <taxon>Oceanospirillaceae</taxon>
        <taxon>Oceanobacter</taxon>
    </lineage>
</organism>
<dbReference type="SUPFAM" id="SSF141371">
    <property type="entry name" value="PilZ domain-like"/>
    <property type="match status" value="1"/>
</dbReference>